<accession>A0A369JD86</accession>
<dbReference type="InParanoid" id="A0A369JD86"/>
<name>A0A369JD86_HYPMA</name>
<keyword evidence="1" id="KW-0732">Signal</keyword>
<protein>
    <recommendedName>
        <fullName evidence="4">Secreted protein</fullName>
    </recommendedName>
</protein>
<dbReference type="AlphaFoldDB" id="A0A369JD86"/>
<dbReference type="EMBL" id="LUEZ02000071">
    <property type="protein sequence ID" value="RDB20071.1"/>
    <property type="molecule type" value="Genomic_DNA"/>
</dbReference>
<feature type="signal peptide" evidence="1">
    <location>
        <begin position="1"/>
        <end position="18"/>
    </location>
</feature>
<comment type="caution">
    <text evidence="2">The sequence shown here is derived from an EMBL/GenBank/DDBJ whole genome shotgun (WGS) entry which is preliminary data.</text>
</comment>
<evidence type="ECO:0000313" key="2">
    <source>
        <dbReference type="EMBL" id="RDB20071.1"/>
    </source>
</evidence>
<reference evidence="2" key="1">
    <citation type="submission" date="2018-04" db="EMBL/GenBank/DDBJ databases">
        <title>Whole genome sequencing of Hypsizygus marmoreus.</title>
        <authorList>
            <person name="Choi I.-G."/>
            <person name="Min B."/>
            <person name="Kim J.-G."/>
            <person name="Kim S."/>
            <person name="Oh Y.-L."/>
            <person name="Kong W.-S."/>
            <person name="Park H."/>
            <person name="Jeong J."/>
            <person name="Song E.-S."/>
        </authorList>
    </citation>
    <scope>NUCLEOTIDE SEQUENCE [LARGE SCALE GENOMIC DNA]</scope>
    <source>
        <strain evidence="2">51987-8</strain>
    </source>
</reference>
<evidence type="ECO:0000256" key="1">
    <source>
        <dbReference type="SAM" id="SignalP"/>
    </source>
</evidence>
<feature type="chain" id="PRO_5017009241" description="Secreted protein" evidence="1">
    <location>
        <begin position="19"/>
        <end position="67"/>
    </location>
</feature>
<dbReference type="Proteomes" id="UP000076154">
    <property type="component" value="Unassembled WGS sequence"/>
</dbReference>
<sequence length="67" mass="7375">MLSISSALLLLIASSVSPLLFYSHYVHMPSFFLSVQRLHLLVSATPRVPSSNTTYLSKFTTAGTYLP</sequence>
<evidence type="ECO:0008006" key="4">
    <source>
        <dbReference type="Google" id="ProtNLM"/>
    </source>
</evidence>
<evidence type="ECO:0000313" key="3">
    <source>
        <dbReference type="Proteomes" id="UP000076154"/>
    </source>
</evidence>
<organism evidence="2 3">
    <name type="scientific">Hypsizygus marmoreus</name>
    <name type="common">White beech mushroom</name>
    <name type="synonym">Agaricus marmoreus</name>
    <dbReference type="NCBI Taxonomy" id="39966"/>
    <lineage>
        <taxon>Eukaryota</taxon>
        <taxon>Fungi</taxon>
        <taxon>Dikarya</taxon>
        <taxon>Basidiomycota</taxon>
        <taxon>Agaricomycotina</taxon>
        <taxon>Agaricomycetes</taxon>
        <taxon>Agaricomycetidae</taxon>
        <taxon>Agaricales</taxon>
        <taxon>Tricholomatineae</taxon>
        <taxon>Lyophyllaceae</taxon>
        <taxon>Hypsizygus</taxon>
    </lineage>
</organism>
<gene>
    <name evidence="2" type="ORF">Hypma_012829</name>
</gene>
<keyword evidence="3" id="KW-1185">Reference proteome</keyword>
<proteinExistence type="predicted"/>